<feature type="compositionally biased region" description="Basic and acidic residues" evidence="1">
    <location>
        <begin position="113"/>
        <end position="127"/>
    </location>
</feature>
<protein>
    <submittedName>
        <fullName evidence="2">Uncharacterized protein</fullName>
    </submittedName>
</protein>
<reference evidence="2" key="1">
    <citation type="journal article" date="2020" name="Stud. Mycol.">
        <title>101 Dothideomycetes genomes: a test case for predicting lifestyles and emergence of pathogens.</title>
        <authorList>
            <person name="Haridas S."/>
            <person name="Albert R."/>
            <person name="Binder M."/>
            <person name="Bloem J."/>
            <person name="Labutti K."/>
            <person name="Salamov A."/>
            <person name="Andreopoulos B."/>
            <person name="Baker S."/>
            <person name="Barry K."/>
            <person name="Bills G."/>
            <person name="Bluhm B."/>
            <person name="Cannon C."/>
            <person name="Castanera R."/>
            <person name="Culley D."/>
            <person name="Daum C."/>
            <person name="Ezra D."/>
            <person name="Gonzalez J."/>
            <person name="Henrissat B."/>
            <person name="Kuo A."/>
            <person name="Liang C."/>
            <person name="Lipzen A."/>
            <person name="Lutzoni F."/>
            <person name="Magnuson J."/>
            <person name="Mondo S."/>
            <person name="Nolan M."/>
            <person name="Ohm R."/>
            <person name="Pangilinan J."/>
            <person name="Park H.-J."/>
            <person name="Ramirez L."/>
            <person name="Alfaro M."/>
            <person name="Sun H."/>
            <person name="Tritt A."/>
            <person name="Yoshinaga Y."/>
            <person name="Zwiers L.-H."/>
            <person name="Turgeon B."/>
            <person name="Goodwin S."/>
            <person name="Spatafora J."/>
            <person name="Crous P."/>
            <person name="Grigoriev I."/>
        </authorList>
    </citation>
    <scope>NUCLEOTIDE SEQUENCE</scope>
    <source>
        <strain evidence="2">CBS 627.86</strain>
    </source>
</reference>
<name>A0A6A5YII1_9PLEO</name>
<dbReference type="Proteomes" id="UP000799770">
    <property type="component" value="Unassembled WGS sequence"/>
</dbReference>
<dbReference type="AlphaFoldDB" id="A0A6A5YII1"/>
<evidence type="ECO:0000313" key="2">
    <source>
        <dbReference type="EMBL" id="KAF2106896.1"/>
    </source>
</evidence>
<sequence>MLSELVDQYRRISITISKRNFQLPRTQLQSTSPVVQQETEQKTESASACHRGPVSLASVPMREYIATARPTESQTSQYTLREIWASSSNPVGSPPNDWQARVIRAKPDNPTSESHEDTPAEVEARHHSREKELGLYMRLYHPWDSWQLKPSFFQTSYNNYPRIRALEPGLKSNYLWSVLCEMNGMKVSERHSRKQYLAHLGARHPCREFRTYKKTNQEAVNFKGFETFE</sequence>
<organism evidence="2 3">
    <name type="scientific">Lophiotrema nucula</name>
    <dbReference type="NCBI Taxonomy" id="690887"/>
    <lineage>
        <taxon>Eukaryota</taxon>
        <taxon>Fungi</taxon>
        <taxon>Dikarya</taxon>
        <taxon>Ascomycota</taxon>
        <taxon>Pezizomycotina</taxon>
        <taxon>Dothideomycetes</taxon>
        <taxon>Pleosporomycetidae</taxon>
        <taxon>Pleosporales</taxon>
        <taxon>Lophiotremataceae</taxon>
        <taxon>Lophiotrema</taxon>
    </lineage>
</organism>
<feature type="region of interest" description="Disordered" evidence="1">
    <location>
        <begin position="29"/>
        <end position="49"/>
    </location>
</feature>
<evidence type="ECO:0000256" key="1">
    <source>
        <dbReference type="SAM" id="MobiDB-lite"/>
    </source>
</evidence>
<gene>
    <name evidence="2" type="ORF">BDV96DRAFT_590162</name>
</gene>
<proteinExistence type="predicted"/>
<dbReference type="EMBL" id="ML977358">
    <property type="protein sequence ID" value="KAF2106896.1"/>
    <property type="molecule type" value="Genomic_DNA"/>
</dbReference>
<feature type="compositionally biased region" description="Polar residues" evidence="1">
    <location>
        <begin position="29"/>
        <end position="38"/>
    </location>
</feature>
<accession>A0A6A5YII1</accession>
<feature type="region of interest" description="Disordered" evidence="1">
    <location>
        <begin position="107"/>
        <end position="127"/>
    </location>
</feature>
<evidence type="ECO:0000313" key="3">
    <source>
        <dbReference type="Proteomes" id="UP000799770"/>
    </source>
</evidence>
<keyword evidence="3" id="KW-1185">Reference proteome</keyword>